<evidence type="ECO:0000313" key="3">
    <source>
        <dbReference type="Proteomes" id="UP000265955"/>
    </source>
</evidence>
<keyword evidence="3" id="KW-1185">Reference proteome</keyword>
<dbReference type="EMBL" id="QYUO01000001">
    <property type="protein sequence ID" value="RJF99505.1"/>
    <property type="molecule type" value="Genomic_DNA"/>
</dbReference>
<proteinExistence type="predicted"/>
<protein>
    <recommendedName>
        <fullName evidence="1">MalT-like winged helix domain-containing protein</fullName>
    </recommendedName>
</protein>
<dbReference type="RefSeq" id="WP_119769443.1">
    <property type="nucleotide sequence ID" value="NZ_QYUO01000001.1"/>
</dbReference>
<dbReference type="SUPFAM" id="SSF52540">
    <property type="entry name" value="P-loop containing nucleoside triphosphate hydrolases"/>
    <property type="match status" value="1"/>
</dbReference>
<reference evidence="3" key="1">
    <citation type="submission" date="2018-09" db="EMBL/GenBank/DDBJ databases">
        <authorList>
            <person name="Zhu H."/>
        </authorList>
    </citation>
    <scope>NUCLEOTIDE SEQUENCE [LARGE SCALE GENOMIC DNA]</scope>
    <source>
        <strain evidence="3">K1R23-30</strain>
    </source>
</reference>
<dbReference type="AlphaFoldDB" id="A0A3A3GBD2"/>
<dbReference type="OrthoDB" id="134985at2"/>
<dbReference type="Gene3D" id="3.40.50.300">
    <property type="entry name" value="P-loop containing nucleotide triphosphate hydrolases"/>
    <property type="match status" value="1"/>
</dbReference>
<gene>
    <name evidence="2" type="ORF">D3871_13955</name>
</gene>
<accession>A0A3A3GBD2</accession>
<comment type="caution">
    <text evidence="2">The sequence shown here is derived from an EMBL/GenBank/DDBJ whole genome shotgun (WGS) entry which is preliminary data.</text>
</comment>
<dbReference type="Pfam" id="PF25873">
    <property type="entry name" value="WHD_MalT"/>
    <property type="match status" value="1"/>
</dbReference>
<evidence type="ECO:0000259" key="1">
    <source>
        <dbReference type="Pfam" id="PF25873"/>
    </source>
</evidence>
<evidence type="ECO:0000313" key="2">
    <source>
        <dbReference type="EMBL" id="RJF99505.1"/>
    </source>
</evidence>
<dbReference type="InterPro" id="IPR059106">
    <property type="entry name" value="WHD_MalT"/>
</dbReference>
<feature type="domain" description="MalT-like winged helix" evidence="1">
    <location>
        <begin position="266"/>
        <end position="349"/>
    </location>
</feature>
<sequence>MAAIPYQVQEPVTVVRPPPSKLRPPAMGAPFLPRERLIARIRAAHEAKLVLVHAPAGFGTSSLLRHMVDIARTDGCAVSWMTIDAGDNDLDRFMTCLAQAIARIGRAPGADGLPGLSAEDTFELSEALASIDGPFMLIFDEFEHLQNPAALAIVQQLIDMLGPRQQVLIGSREQPALGIGQLRARCQLLEIDAAQLRFSAEETRHFLCDKRKLQLDGEDVQRLHDITDGWAAALWLSSLALENHADPKQFIRTFSGSHTVVASYLAEAVLSRRPRHLQDFILKTSVMQKFCADSCNAVTGRSDSHQMLQEIERSNMFMAAVDEQRSWFSYHPLFAGFLRAQLERQYPSEIKALHRRAALWHAQQERPTPAIDHAIASKDHGLVLQLLCEYAEPLFLQGRVRLLARWCDILDRASLAAYPKLLSVYTWSLIHINRSGEALALLESFNDGSVAPPMSHSTYLVLKTFSLVMLDRIEQTAPMWEDPHILGTAASEPLLRSMLMIGCAYYFATVGRYHDARRLLDQAMHEHDAVGPLFSVGVAGYIHALLDLLQGQLRSANARLRALISDSPPVRVRSTGPRLRADRRGIRIA</sequence>
<dbReference type="InterPro" id="IPR027417">
    <property type="entry name" value="P-loop_NTPase"/>
</dbReference>
<dbReference type="Proteomes" id="UP000265955">
    <property type="component" value="Unassembled WGS sequence"/>
</dbReference>
<organism evidence="2 3">
    <name type="scientific">Noviherbaspirillum saxi</name>
    <dbReference type="NCBI Taxonomy" id="2320863"/>
    <lineage>
        <taxon>Bacteria</taxon>
        <taxon>Pseudomonadati</taxon>
        <taxon>Pseudomonadota</taxon>
        <taxon>Betaproteobacteria</taxon>
        <taxon>Burkholderiales</taxon>
        <taxon>Oxalobacteraceae</taxon>
        <taxon>Noviherbaspirillum</taxon>
    </lineage>
</organism>
<name>A0A3A3GBD2_9BURK</name>